<feature type="transmembrane region" description="Helical" evidence="1">
    <location>
        <begin position="12"/>
        <end position="39"/>
    </location>
</feature>
<protein>
    <recommendedName>
        <fullName evidence="4">DUF2975 domain-containing protein</fullName>
    </recommendedName>
</protein>
<evidence type="ECO:0008006" key="4">
    <source>
        <dbReference type="Google" id="ProtNLM"/>
    </source>
</evidence>
<reference evidence="2 3" key="1">
    <citation type="submission" date="2021-06" db="EMBL/GenBank/DDBJ databases">
        <title>Updating the genus Pseudomonas: Description of 43 new species and partition of the Pseudomonas putida group.</title>
        <authorList>
            <person name="Girard L."/>
            <person name="Lood C."/>
            <person name="Vandamme P."/>
            <person name="Rokni-Zadeh H."/>
            <person name="Van Noort V."/>
            <person name="Hofte M."/>
            <person name="Lavigne R."/>
            <person name="De Mot R."/>
        </authorList>
    </citation>
    <scope>NUCLEOTIDE SEQUENCE [LARGE SCALE GENOMIC DNA]</scope>
    <source>
        <strain evidence="2 3">COR58</strain>
    </source>
</reference>
<organism evidence="2 3">
    <name type="scientific">Pseudomonas ekonensis</name>
    <dbReference type="NCBI Taxonomy" id="2842353"/>
    <lineage>
        <taxon>Bacteria</taxon>
        <taxon>Pseudomonadati</taxon>
        <taxon>Pseudomonadota</taxon>
        <taxon>Gammaproteobacteria</taxon>
        <taxon>Pseudomonadales</taxon>
        <taxon>Pseudomonadaceae</taxon>
        <taxon>Pseudomonas</taxon>
    </lineage>
</organism>
<evidence type="ECO:0000256" key="1">
    <source>
        <dbReference type="SAM" id="Phobius"/>
    </source>
</evidence>
<keyword evidence="1" id="KW-0812">Transmembrane</keyword>
<proteinExistence type="predicted"/>
<evidence type="ECO:0000313" key="3">
    <source>
        <dbReference type="Proteomes" id="UP000765224"/>
    </source>
</evidence>
<keyword evidence="1" id="KW-1133">Transmembrane helix</keyword>
<accession>A0ABS6PFJ5</accession>
<feature type="transmembrane region" description="Helical" evidence="1">
    <location>
        <begin position="59"/>
        <end position="81"/>
    </location>
</feature>
<comment type="caution">
    <text evidence="2">The sequence shown here is derived from an EMBL/GenBank/DDBJ whole genome shotgun (WGS) entry which is preliminary data.</text>
</comment>
<sequence length="163" mass="17871">MIKARYPRGKVFLAFFLCPMVVGGIAGVIKTVTVFAHLIDTPKLLGEVRGGELLLMPFLAPFLAQLVFCLPFLFFALAIALMRVRKTALNCLLVALAGAGVAAGWMFWFVLLVVRNNDINGGEISDYWLELSVSFLASMASCWLAARTFLPQQDSEDRAPDGQ</sequence>
<feature type="transmembrane region" description="Helical" evidence="1">
    <location>
        <begin position="88"/>
        <end position="111"/>
    </location>
</feature>
<keyword evidence="1" id="KW-0472">Membrane</keyword>
<name>A0ABS6PFJ5_9PSED</name>
<gene>
    <name evidence="2" type="ORF">KVG96_12595</name>
</gene>
<feature type="transmembrane region" description="Helical" evidence="1">
    <location>
        <begin position="131"/>
        <end position="150"/>
    </location>
</feature>
<dbReference type="Proteomes" id="UP000765224">
    <property type="component" value="Unassembled WGS sequence"/>
</dbReference>
<dbReference type="RefSeq" id="WP_217892368.1">
    <property type="nucleotide sequence ID" value="NZ_JAHSTS010000001.1"/>
</dbReference>
<evidence type="ECO:0000313" key="2">
    <source>
        <dbReference type="EMBL" id="MBV4458792.1"/>
    </source>
</evidence>
<keyword evidence="3" id="KW-1185">Reference proteome</keyword>
<dbReference type="EMBL" id="JAHSTS010000001">
    <property type="protein sequence ID" value="MBV4458792.1"/>
    <property type="molecule type" value="Genomic_DNA"/>
</dbReference>